<sequence length="325" mass="35885">MLTVSSCPSQLINPMAYMINSPVANAMLIPKNSSSSSNTSINNLNSSGVDMDDVNRLRHEMEQLKSKLASKSYECNKLRNQLKQCSVEIDQYKQILSTISQTNGSGCESIMMNSAHHNSIGNLRHIEAAAAMATTSMVSQSAVQHQHHQTAASSLFPTLALGQSSNPSTTANVMAVLANAARSPFKLVTSSQPLVNLSAIGAGNNHQSTTKTKEKKTKKNRVNSSNCQCCCDADKPYICDWVNCGKRFRQKPHLEAHRNIHTGRRFVCDWPNCGKSFVRKYNLVEHQKLHSAVNPNMCTYPDCGKVFSSKYSLMRHQNAQHNLNL</sequence>
<dbReference type="InterPro" id="IPR013087">
    <property type="entry name" value="Znf_C2H2_type"/>
</dbReference>
<dbReference type="GO" id="GO:0000978">
    <property type="term" value="F:RNA polymerase II cis-regulatory region sequence-specific DNA binding"/>
    <property type="evidence" value="ECO:0007669"/>
    <property type="project" value="TreeGrafter"/>
</dbReference>
<dbReference type="GO" id="GO:0008270">
    <property type="term" value="F:zinc ion binding"/>
    <property type="evidence" value="ECO:0007669"/>
    <property type="project" value="UniProtKB-KW"/>
</dbReference>
<dbReference type="OrthoDB" id="6506915at2759"/>
<dbReference type="PANTHER" id="PTHR14003:SF19">
    <property type="entry name" value="YY2 TRANSCRIPTION FACTOR"/>
    <property type="match status" value="1"/>
</dbReference>
<evidence type="ECO:0000256" key="5">
    <source>
        <dbReference type="PROSITE-ProRule" id="PRU00042"/>
    </source>
</evidence>
<evidence type="ECO:0000256" key="1">
    <source>
        <dbReference type="ARBA" id="ARBA00022723"/>
    </source>
</evidence>
<keyword evidence="6" id="KW-0175">Coiled coil</keyword>
<evidence type="ECO:0000256" key="4">
    <source>
        <dbReference type="ARBA" id="ARBA00022833"/>
    </source>
</evidence>
<keyword evidence="1" id="KW-0479">Metal-binding</keyword>
<dbReference type="InterPro" id="IPR036236">
    <property type="entry name" value="Znf_C2H2_sf"/>
</dbReference>
<dbReference type="SUPFAM" id="SSF57667">
    <property type="entry name" value="beta-beta-alpha zinc fingers"/>
    <property type="match status" value="2"/>
</dbReference>
<dbReference type="EnsemblMetazoa" id="SSS_2369s_mrna">
    <property type="protein sequence ID" value="KAF7491122.1"/>
    <property type="gene ID" value="SSS_2369"/>
</dbReference>
<dbReference type="SMART" id="SM00355">
    <property type="entry name" value="ZnF_C2H2"/>
    <property type="match status" value="3"/>
</dbReference>
<dbReference type="PROSITE" id="PS50157">
    <property type="entry name" value="ZINC_FINGER_C2H2_2"/>
    <property type="match status" value="3"/>
</dbReference>
<keyword evidence="10" id="KW-1185">Reference proteome</keyword>
<feature type="coiled-coil region" evidence="6">
    <location>
        <begin position="54"/>
        <end position="95"/>
    </location>
</feature>
<name>A0A834R8N9_SARSC</name>
<keyword evidence="4" id="KW-0862">Zinc</keyword>
<dbReference type="Proteomes" id="UP000070412">
    <property type="component" value="Unassembled WGS sequence"/>
</dbReference>
<keyword evidence="3 5" id="KW-0863">Zinc-finger</keyword>
<dbReference type="GO" id="GO:0005667">
    <property type="term" value="C:transcription regulator complex"/>
    <property type="evidence" value="ECO:0007669"/>
    <property type="project" value="TreeGrafter"/>
</dbReference>
<dbReference type="FunFam" id="3.30.160.60:FF:000072">
    <property type="entry name" value="zinc finger protein 143 isoform X1"/>
    <property type="match status" value="1"/>
</dbReference>
<accession>A0A834R8N9</accession>
<reference evidence="8" key="2">
    <citation type="submission" date="2020-01" db="EMBL/GenBank/DDBJ databases">
        <authorList>
            <person name="Korhonen P.K.K."/>
            <person name="Guangxu M.G."/>
            <person name="Wang T.W."/>
            <person name="Stroehlein A.J.S."/>
            <person name="Young N.D."/>
            <person name="Ang C.-S.A."/>
            <person name="Fernando D.W.F."/>
            <person name="Lu H.L."/>
            <person name="Taylor S.T."/>
            <person name="Ehtesham M.E.M."/>
            <person name="Najaraj S.H.N."/>
            <person name="Harsha G.H.G."/>
            <person name="Madugundu A.M."/>
            <person name="Renuse S.R."/>
            <person name="Holt D.H."/>
            <person name="Pandey A.P."/>
            <person name="Papenfuss A.P."/>
            <person name="Gasser R.B.G."/>
            <person name="Fischer K.F."/>
        </authorList>
    </citation>
    <scope>NUCLEOTIDE SEQUENCE</scope>
    <source>
        <strain evidence="8">SSS_KF_BRIS2020</strain>
    </source>
</reference>
<feature type="domain" description="C2H2-type" evidence="7">
    <location>
        <begin position="296"/>
        <end position="321"/>
    </location>
</feature>
<reference evidence="10" key="1">
    <citation type="journal article" date="2020" name="PLoS Negl. Trop. Dis.">
        <title>High-quality nuclear genome for Sarcoptes scabiei-A critical resource for a neglected parasite.</title>
        <authorList>
            <person name="Korhonen P.K."/>
            <person name="Gasser R.B."/>
            <person name="Ma G."/>
            <person name="Wang T."/>
            <person name="Stroehlein A.J."/>
            <person name="Young N.D."/>
            <person name="Ang C.S."/>
            <person name="Fernando D.D."/>
            <person name="Lu H.C."/>
            <person name="Taylor S."/>
            <person name="Reynolds S.L."/>
            <person name="Mofiz E."/>
            <person name="Najaraj S.H."/>
            <person name="Gowda H."/>
            <person name="Madugundu A."/>
            <person name="Renuse S."/>
            <person name="Holt D."/>
            <person name="Pandey A."/>
            <person name="Papenfuss A.T."/>
            <person name="Fischer K."/>
        </authorList>
    </citation>
    <scope>NUCLEOTIDE SEQUENCE [LARGE SCALE GENOMIC DNA]</scope>
</reference>
<feature type="domain" description="C2H2-type" evidence="7">
    <location>
        <begin position="237"/>
        <end position="266"/>
    </location>
</feature>
<dbReference type="GO" id="GO:0000981">
    <property type="term" value="F:DNA-binding transcription factor activity, RNA polymerase II-specific"/>
    <property type="evidence" value="ECO:0007669"/>
    <property type="project" value="TreeGrafter"/>
</dbReference>
<feature type="domain" description="C2H2-type" evidence="7">
    <location>
        <begin position="266"/>
        <end position="295"/>
    </location>
</feature>
<gene>
    <name evidence="8" type="ORF">SSS_2369</name>
</gene>
<reference evidence="9" key="3">
    <citation type="submission" date="2022-06" db="UniProtKB">
        <authorList>
            <consortium name="EnsemblMetazoa"/>
        </authorList>
    </citation>
    <scope>IDENTIFICATION</scope>
</reference>
<dbReference type="GO" id="GO:0031519">
    <property type="term" value="C:PcG protein complex"/>
    <property type="evidence" value="ECO:0007669"/>
    <property type="project" value="TreeGrafter"/>
</dbReference>
<dbReference type="AlphaFoldDB" id="A0A834R8N9"/>
<evidence type="ECO:0000313" key="9">
    <source>
        <dbReference type="EnsemblMetazoa" id="KAF7491122.1"/>
    </source>
</evidence>
<organism evidence="8">
    <name type="scientific">Sarcoptes scabiei</name>
    <name type="common">Itch mite</name>
    <name type="synonym">Acarus scabiei</name>
    <dbReference type="NCBI Taxonomy" id="52283"/>
    <lineage>
        <taxon>Eukaryota</taxon>
        <taxon>Metazoa</taxon>
        <taxon>Ecdysozoa</taxon>
        <taxon>Arthropoda</taxon>
        <taxon>Chelicerata</taxon>
        <taxon>Arachnida</taxon>
        <taxon>Acari</taxon>
        <taxon>Acariformes</taxon>
        <taxon>Sarcoptiformes</taxon>
        <taxon>Astigmata</taxon>
        <taxon>Psoroptidia</taxon>
        <taxon>Sarcoptoidea</taxon>
        <taxon>Sarcoptidae</taxon>
        <taxon>Sarcoptinae</taxon>
        <taxon>Sarcoptes</taxon>
    </lineage>
</organism>
<evidence type="ECO:0000313" key="8">
    <source>
        <dbReference type="EMBL" id="KAF7491122.1"/>
    </source>
</evidence>
<evidence type="ECO:0000256" key="3">
    <source>
        <dbReference type="ARBA" id="ARBA00022771"/>
    </source>
</evidence>
<proteinExistence type="predicted"/>
<evidence type="ECO:0000256" key="6">
    <source>
        <dbReference type="SAM" id="Coils"/>
    </source>
</evidence>
<dbReference type="PANTHER" id="PTHR14003">
    <property type="entry name" value="TRANSCRIPTIONAL REPRESSOR PROTEIN YY"/>
    <property type="match status" value="1"/>
</dbReference>
<dbReference type="EMBL" id="WVUK01000061">
    <property type="protein sequence ID" value="KAF7491122.1"/>
    <property type="molecule type" value="Genomic_DNA"/>
</dbReference>
<dbReference type="Pfam" id="PF00096">
    <property type="entry name" value="zf-C2H2"/>
    <property type="match status" value="3"/>
</dbReference>
<dbReference type="PROSITE" id="PS00028">
    <property type="entry name" value="ZINC_FINGER_C2H2_1"/>
    <property type="match status" value="3"/>
</dbReference>
<keyword evidence="2" id="KW-0677">Repeat</keyword>
<evidence type="ECO:0000259" key="7">
    <source>
        <dbReference type="PROSITE" id="PS50157"/>
    </source>
</evidence>
<protein>
    <submittedName>
        <fullName evidence="8">Replication initiator 1</fullName>
    </submittedName>
</protein>
<evidence type="ECO:0000256" key="2">
    <source>
        <dbReference type="ARBA" id="ARBA00022737"/>
    </source>
</evidence>
<dbReference type="GO" id="GO:0000785">
    <property type="term" value="C:chromatin"/>
    <property type="evidence" value="ECO:0007669"/>
    <property type="project" value="TreeGrafter"/>
</dbReference>
<dbReference type="Gene3D" id="3.30.160.60">
    <property type="entry name" value="Classic Zinc Finger"/>
    <property type="match status" value="3"/>
</dbReference>
<dbReference type="FunFam" id="3.30.160.60:FF:000125">
    <property type="entry name" value="Putative zinc finger protein 143"/>
    <property type="match status" value="1"/>
</dbReference>
<evidence type="ECO:0000313" key="10">
    <source>
        <dbReference type="Proteomes" id="UP000070412"/>
    </source>
</evidence>